<dbReference type="GO" id="GO:0046872">
    <property type="term" value="F:metal ion binding"/>
    <property type="evidence" value="ECO:0007669"/>
    <property type="project" value="UniProtKB-KW"/>
</dbReference>
<dbReference type="InterPro" id="IPR036010">
    <property type="entry name" value="2Fe-2S_ferredoxin-like_sf"/>
</dbReference>
<keyword evidence="8" id="KW-1185">Reference proteome</keyword>
<feature type="domain" description="2Fe-2S ferredoxin-type" evidence="6">
    <location>
        <begin position="11"/>
        <end position="87"/>
    </location>
</feature>
<keyword evidence="3" id="KW-0560">Oxidoreductase</keyword>
<protein>
    <submittedName>
        <fullName evidence="7">(2Fe-2S)-binding protein</fullName>
    </submittedName>
</protein>
<dbReference type="GO" id="GO:0016491">
    <property type="term" value="F:oxidoreductase activity"/>
    <property type="evidence" value="ECO:0007669"/>
    <property type="project" value="UniProtKB-KW"/>
</dbReference>
<dbReference type="GO" id="GO:0051537">
    <property type="term" value="F:2 iron, 2 sulfur cluster binding"/>
    <property type="evidence" value="ECO:0007669"/>
    <property type="project" value="UniProtKB-KW"/>
</dbReference>
<keyword evidence="2" id="KW-0479">Metal-binding</keyword>
<dbReference type="Gene3D" id="3.10.20.30">
    <property type="match status" value="1"/>
</dbReference>
<dbReference type="Proteomes" id="UP000188613">
    <property type="component" value="Unassembled WGS sequence"/>
</dbReference>
<keyword evidence="4" id="KW-0408">Iron</keyword>
<evidence type="ECO:0000256" key="1">
    <source>
        <dbReference type="ARBA" id="ARBA00022714"/>
    </source>
</evidence>
<dbReference type="PANTHER" id="PTHR44379:SF7">
    <property type="entry name" value="XANTHINE DEHYDROGENASE SUBUNIT E-RELATED"/>
    <property type="match status" value="1"/>
</dbReference>
<dbReference type="Pfam" id="PF00111">
    <property type="entry name" value="Fer2"/>
    <property type="match status" value="1"/>
</dbReference>
<reference evidence="7 8" key="1">
    <citation type="submission" date="2016-12" db="EMBL/GenBank/DDBJ databases">
        <title>Domibacillus sp. SAB 38T whole genome sequencing.</title>
        <authorList>
            <person name="Verma A."/>
            <person name="Ojha A.K."/>
            <person name="Krishnamurthi S."/>
        </authorList>
    </citation>
    <scope>NUCLEOTIDE SEQUENCE [LARGE SCALE GENOMIC DNA]</scope>
    <source>
        <strain evidence="7 8">SAB 38</strain>
    </source>
</reference>
<accession>A0A1V2A5Q5</accession>
<dbReference type="PANTHER" id="PTHR44379">
    <property type="entry name" value="OXIDOREDUCTASE WITH IRON-SULFUR SUBUNIT"/>
    <property type="match status" value="1"/>
</dbReference>
<dbReference type="InterPro" id="IPR002888">
    <property type="entry name" value="2Fe-2S-bd"/>
</dbReference>
<dbReference type="InterPro" id="IPR001041">
    <property type="entry name" value="2Fe-2S_ferredoxin-type"/>
</dbReference>
<dbReference type="EMBL" id="MSFI01000021">
    <property type="protein sequence ID" value="OMP66349.1"/>
    <property type="molecule type" value="Genomic_DNA"/>
</dbReference>
<evidence type="ECO:0000256" key="2">
    <source>
        <dbReference type="ARBA" id="ARBA00022723"/>
    </source>
</evidence>
<dbReference type="RefSeq" id="WP_076766896.1">
    <property type="nucleotide sequence ID" value="NZ_MSFI01000021.1"/>
</dbReference>
<dbReference type="InterPro" id="IPR036884">
    <property type="entry name" value="2Fe-2S-bd_dom_sf"/>
</dbReference>
<dbReference type="InterPro" id="IPR006058">
    <property type="entry name" value="2Fe2S_fd_BS"/>
</dbReference>
<evidence type="ECO:0000256" key="3">
    <source>
        <dbReference type="ARBA" id="ARBA00023002"/>
    </source>
</evidence>
<evidence type="ECO:0000259" key="6">
    <source>
        <dbReference type="PROSITE" id="PS51085"/>
    </source>
</evidence>
<organism evidence="7 8">
    <name type="scientific">Domibacillus epiphyticus</name>
    <dbReference type="NCBI Taxonomy" id="1714355"/>
    <lineage>
        <taxon>Bacteria</taxon>
        <taxon>Bacillati</taxon>
        <taxon>Bacillota</taxon>
        <taxon>Bacilli</taxon>
        <taxon>Bacillales</taxon>
        <taxon>Bacillaceae</taxon>
        <taxon>Domibacillus</taxon>
    </lineage>
</organism>
<sequence>MKISKDTYQKITIKLKINGEIVETDIHVSDLLLNVLRDKLGLTGAKPGCLNGDCGACTVIMNQKPMKSCLLLAIEAIREEITTIEGLLNSTIQKEFVNHFAFQCGYCTPGFVMVSHALLMNDPNPDKKTVIEWLSSNICRCTGYQEIEKALYSVIKGGNACGLKPKNTVKSNGAKKTDETGRLN</sequence>
<dbReference type="InterPro" id="IPR051452">
    <property type="entry name" value="Diverse_Oxidoreductases"/>
</dbReference>
<evidence type="ECO:0000313" key="8">
    <source>
        <dbReference type="Proteomes" id="UP000188613"/>
    </source>
</evidence>
<dbReference type="AlphaFoldDB" id="A0A1V2A5Q5"/>
<dbReference type="STRING" id="1714355.BTO28_12880"/>
<name>A0A1V2A5Q5_9BACI</name>
<gene>
    <name evidence="7" type="ORF">BTO28_12880</name>
</gene>
<dbReference type="InterPro" id="IPR012675">
    <property type="entry name" value="Beta-grasp_dom_sf"/>
</dbReference>
<keyword evidence="1" id="KW-0001">2Fe-2S</keyword>
<dbReference type="Gene3D" id="1.10.150.120">
    <property type="entry name" value="[2Fe-2S]-binding domain"/>
    <property type="match status" value="1"/>
</dbReference>
<dbReference type="SUPFAM" id="SSF54292">
    <property type="entry name" value="2Fe-2S ferredoxin-like"/>
    <property type="match status" value="1"/>
</dbReference>
<proteinExistence type="predicted"/>
<comment type="caution">
    <text evidence="7">The sequence shown here is derived from an EMBL/GenBank/DDBJ whole genome shotgun (WGS) entry which is preliminary data.</text>
</comment>
<dbReference type="Pfam" id="PF01799">
    <property type="entry name" value="Fer2_2"/>
    <property type="match status" value="1"/>
</dbReference>
<evidence type="ECO:0000256" key="4">
    <source>
        <dbReference type="ARBA" id="ARBA00023004"/>
    </source>
</evidence>
<dbReference type="SUPFAM" id="SSF47741">
    <property type="entry name" value="CO dehydrogenase ISP C-domain like"/>
    <property type="match status" value="1"/>
</dbReference>
<dbReference type="PROSITE" id="PS51085">
    <property type="entry name" value="2FE2S_FER_2"/>
    <property type="match status" value="1"/>
</dbReference>
<dbReference type="PROSITE" id="PS00197">
    <property type="entry name" value="2FE2S_FER_1"/>
    <property type="match status" value="1"/>
</dbReference>
<evidence type="ECO:0000256" key="5">
    <source>
        <dbReference type="ARBA" id="ARBA00023014"/>
    </source>
</evidence>
<dbReference type="OrthoDB" id="9796880at2"/>
<evidence type="ECO:0000313" key="7">
    <source>
        <dbReference type="EMBL" id="OMP66349.1"/>
    </source>
</evidence>
<keyword evidence="5" id="KW-0411">Iron-sulfur</keyword>